<keyword evidence="1" id="KW-0028">Amino-acid biosynthesis</keyword>
<dbReference type="PANTHER" id="PTHR43406">
    <property type="entry name" value="TRYPTOPHAN SYNTHASE, ALPHA CHAIN"/>
    <property type="match status" value="1"/>
</dbReference>
<organism evidence="3 4">
    <name type="scientific">Tissierella simiarum</name>
    <dbReference type="NCBI Taxonomy" id="2841534"/>
    <lineage>
        <taxon>Bacteria</taxon>
        <taxon>Bacillati</taxon>
        <taxon>Bacillota</taxon>
        <taxon>Tissierellia</taxon>
        <taxon>Tissierellales</taxon>
        <taxon>Tissierellaceae</taxon>
        <taxon>Tissierella</taxon>
    </lineage>
</organism>
<proteinExistence type="predicted"/>
<dbReference type="PANTHER" id="PTHR43406:SF1">
    <property type="entry name" value="TRYPTOPHAN SYNTHASE ALPHA CHAIN, CHLOROPLASTIC"/>
    <property type="match status" value="1"/>
</dbReference>
<accession>A0ABS6E4T5</accession>
<sequence length="193" mass="22133">MDGEVIKNSYGKVLQLGISEEEIKTALIRIRKNYPDLPIVIMSYFEGIEKYNLFNIKEYYDAILCPDRVLEKTAEDINLIQIYHEEMDDKTIENLIKNNDGFAYVLSGKGNTGSRGEISSNYKITKERIRSISDIPIQIGFGIYKSSQIKELLQSKVDGAIIGSEVIRRIDEGDKNSLSDYIKELKKYTKNLY</sequence>
<keyword evidence="4" id="KW-1185">Reference proteome</keyword>
<dbReference type="GO" id="GO:0004834">
    <property type="term" value="F:tryptophan synthase activity"/>
    <property type="evidence" value="ECO:0007669"/>
    <property type="project" value="UniProtKB-EC"/>
</dbReference>
<evidence type="ECO:0000256" key="2">
    <source>
        <dbReference type="ARBA" id="ARBA00023239"/>
    </source>
</evidence>
<dbReference type="EMBL" id="JAHLPM010000005">
    <property type="protein sequence ID" value="MBU5437787.1"/>
    <property type="molecule type" value="Genomic_DNA"/>
</dbReference>
<protein>
    <submittedName>
        <fullName evidence="3">Tryptophan synthase subunit alpha</fullName>
        <ecNumber evidence="3">4.2.1.20</ecNumber>
    </submittedName>
</protein>
<dbReference type="InterPro" id="IPR002028">
    <property type="entry name" value="Trp_synthase_suA"/>
</dbReference>
<evidence type="ECO:0000313" key="3">
    <source>
        <dbReference type="EMBL" id="MBU5437787.1"/>
    </source>
</evidence>
<evidence type="ECO:0000256" key="1">
    <source>
        <dbReference type="ARBA" id="ARBA00022605"/>
    </source>
</evidence>
<name>A0ABS6E4T5_9FIRM</name>
<dbReference type="Proteomes" id="UP000749471">
    <property type="component" value="Unassembled WGS sequence"/>
</dbReference>
<dbReference type="Pfam" id="PF00290">
    <property type="entry name" value="Trp_syntA"/>
    <property type="match status" value="1"/>
</dbReference>
<dbReference type="EC" id="4.2.1.20" evidence="3"/>
<gene>
    <name evidence="3" type="ORF">KQI42_07195</name>
</gene>
<evidence type="ECO:0000313" key="4">
    <source>
        <dbReference type="Proteomes" id="UP000749471"/>
    </source>
</evidence>
<keyword evidence="2 3" id="KW-0456">Lyase</keyword>
<comment type="caution">
    <text evidence="3">The sequence shown here is derived from an EMBL/GenBank/DDBJ whole genome shotgun (WGS) entry which is preliminary data.</text>
</comment>
<reference evidence="3 4" key="1">
    <citation type="submission" date="2021-06" db="EMBL/GenBank/DDBJ databases">
        <authorList>
            <person name="Sun Q."/>
            <person name="Li D."/>
        </authorList>
    </citation>
    <scope>NUCLEOTIDE SEQUENCE [LARGE SCALE GENOMIC DNA]</scope>
    <source>
        <strain evidence="3 4">MSJ-40</strain>
    </source>
</reference>